<name>A0A9X1HKJ1_9BACT</name>
<dbReference type="SMART" id="SM00448">
    <property type="entry name" value="REC"/>
    <property type="match status" value="1"/>
</dbReference>
<dbReference type="Proteomes" id="UP001139409">
    <property type="component" value="Unassembled WGS sequence"/>
</dbReference>
<dbReference type="PANTHER" id="PTHR44520:SF2">
    <property type="entry name" value="RESPONSE REGULATOR RCP1"/>
    <property type="match status" value="1"/>
</dbReference>
<keyword evidence="1" id="KW-0597">Phosphoprotein</keyword>
<dbReference type="Gene3D" id="3.40.50.2300">
    <property type="match status" value="1"/>
</dbReference>
<dbReference type="SUPFAM" id="SSF52172">
    <property type="entry name" value="CheY-like"/>
    <property type="match status" value="1"/>
</dbReference>
<gene>
    <name evidence="3" type="ORF">LDX50_01670</name>
</gene>
<feature type="modified residue" description="4-aspartylphosphate" evidence="1">
    <location>
        <position position="62"/>
    </location>
</feature>
<evidence type="ECO:0000256" key="1">
    <source>
        <dbReference type="PROSITE-ProRule" id="PRU00169"/>
    </source>
</evidence>
<protein>
    <submittedName>
        <fullName evidence="3">Response regulator</fullName>
    </submittedName>
</protein>
<dbReference type="GO" id="GO:0000160">
    <property type="term" value="P:phosphorelay signal transduction system"/>
    <property type="evidence" value="ECO:0007669"/>
    <property type="project" value="InterPro"/>
</dbReference>
<evidence type="ECO:0000313" key="3">
    <source>
        <dbReference type="EMBL" id="MCA6073551.1"/>
    </source>
</evidence>
<comment type="caution">
    <text evidence="3">The sequence shown here is derived from an EMBL/GenBank/DDBJ whole genome shotgun (WGS) entry which is preliminary data.</text>
</comment>
<feature type="domain" description="Response regulatory" evidence="2">
    <location>
        <begin position="7"/>
        <end position="132"/>
    </location>
</feature>
<dbReference type="AlphaFoldDB" id="A0A9X1HKJ1"/>
<dbReference type="Pfam" id="PF00072">
    <property type="entry name" value="Response_reg"/>
    <property type="match status" value="1"/>
</dbReference>
<accession>A0A9X1HKJ1</accession>
<organism evidence="3 4">
    <name type="scientific">Fulvivirga sedimenti</name>
    <dbReference type="NCBI Taxonomy" id="2879465"/>
    <lineage>
        <taxon>Bacteria</taxon>
        <taxon>Pseudomonadati</taxon>
        <taxon>Bacteroidota</taxon>
        <taxon>Cytophagia</taxon>
        <taxon>Cytophagales</taxon>
        <taxon>Fulvivirgaceae</taxon>
        <taxon>Fulvivirga</taxon>
    </lineage>
</organism>
<keyword evidence="4" id="KW-1185">Reference proteome</keyword>
<dbReference type="InterPro" id="IPR052893">
    <property type="entry name" value="TCS_response_regulator"/>
</dbReference>
<proteinExistence type="predicted"/>
<reference evidence="3" key="1">
    <citation type="submission" date="2021-09" db="EMBL/GenBank/DDBJ databases">
        <title>Fulvivirga sp. isolated from coastal sediment.</title>
        <authorList>
            <person name="Yu H."/>
        </authorList>
    </citation>
    <scope>NUCLEOTIDE SEQUENCE</scope>
    <source>
        <strain evidence="3">1062</strain>
    </source>
</reference>
<dbReference type="InterPro" id="IPR001789">
    <property type="entry name" value="Sig_transdc_resp-reg_receiver"/>
</dbReference>
<evidence type="ECO:0000313" key="4">
    <source>
        <dbReference type="Proteomes" id="UP001139409"/>
    </source>
</evidence>
<dbReference type="PROSITE" id="PS50110">
    <property type="entry name" value="RESPONSE_REGULATORY"/>
    <property type="match status" value="1"/>
</dbReference>
<evidence type="ECO:0000259" key="2">
    <source>
        <dbReference type="PROSITE" id="PS50110"/>
    </source>
</evidence>
<dbReference type="RefSeq" id="WP_225696666.1">
    <property type="nucleotide sequence ID" value="NZ_JAIXNE010000001.1"/>
</dbReference>
<sequence>MNTCAECVMLVDDSEIDIFINRKILEFNHFSRDIVSTTSPREALDMLSDSEISKIPEVIFLDLNMPVIDGFRFLYEFSELPEQIRKYISIVVLTSSDNDLDKELANQSSSVIKFISKPLTDEKVLAIRDMIIRAS</sequence>
<dbReference type="EMBL" id="JAIXNE010000001">
    <property type="protein sequence ID" value="MCA6073551.1"/>
    <property type="molecule type" value="Genomic_DNA"/>
</dbReference>
<dbReference type="InterPro" id="IPR011006">
    <property type="entry name" value="CheY-like_superfamily"/>
</dbReference>
<dbReference type="PANTHER" id="PTHR44520">
    <property type="entry name" value="RESPONSE REGULATOR RCP1-RELATED"/>
    <property type="match status" value="1"/>
</dbReference>